<evidence type="ECO:0000313" key="3">
    <source>
        <dbReference type="Proteomes" id="UP000297951"/>
    </source>
</evidence>
<accession>A0A4Y9F591</accession>
<evidence type="ECO:0000256" key="1">
    <source>
        <dbReference type="SAM" id="MobiDB-lite"/>
    </source>
</evidence>
<dbReference type="EMBL" id="SPQC01000025">
    <property type="protein sequence ID" value="TFU21905.1"/>
    <property type="molecule type" value="Genomic_DNA"/>
</dbReference>
<organism evidence="2 3">
    <name type="scientific">Rothia nasimurium</name>
    <dbReference type="NCBI Taxonomy" id="85336"/>
    <lineage>
        <taxon>Bacteria</taxon>
        <taxon>Bacillati</taxon>
        <taxon>Actinomycetota</taxon>
        <taxon>Actinomycetes</taxon>
        <taxon>Micrococcales</taxon>
        <taxon>Micrococcaceae</taxon>
        <taxon>Rothia</taxon>
    </lineage>
</organism>
<evidence type="ECO:0008006" key="4">
    <source>
        <dbReference type="Google" id="ProtNLM"/>
    </source>
</evidence>
<name>A0A4Y9F591_9MICC</name>
<feature type="region of interest" description="Disordered" evidence="1">
    <location>
        <begin position="40"/>
        <end position="65"/>
    </location>
</feature>
<reference evidence="2 3" key="1">
    <citation type="submission" date="2019-03" db="EMBL/GenBank/DDBJ databases">
        <title>Diversity of the mouse oral microbiome.</title>
        <authorList>
            <person name="Joseph S."/>
            <person name="Aduse-Opoku J."/>
            <person name="Curtis M."/>
            <person name="Wade W."/>
            <person name="Hashim A."/>
        </authorList>
    </citation>
    <scope>NUCLEOTIDE SEQUENCE [LARGE SCALE GENOMIC DNA]</scope>
    <source>
        <strain evidence="3">irhom_31</strain>
    </source>
</reference>
<dbReference type="AlphaFoldDB" id="A0A4Y9F591"/>
<dbReference type="OrthoDB" id="3237109at2"/>
<protein>
    <recommendedName>
        <fullName evidence="4">HK97 gp10 family phage protein</fullName>
    </recommendedName>
</protein>
<evidence type="ECO:0000313" key="2">
    <source>
        <dbReference type="EMBL" id="TFU21905.1"/>
    </source>
</evidence>
<dbReference type="RefSeq" id="WP_135012993.1">
    <property type="nucleotide sequence ID" value="NZ_JADGLK010000025.1"/>
</dbReference>
<sequence length="132" mass="14549">MKPVVLIENGTLLRRALRRAEVDLKDLSASNRKAARVVAERARSTSPIGDAKKGHIKNTIRPGGTTRMGVIRVGNTSMPYAGVLHYGTPAGNTTVRGHRAPNPWVIKAAHDTEPSWLNIYYKELKEIIERIG</sequence>
<gene>
    <name evidence="2" type="ORF">E4U03_07800</name>
</gene>
<proteinExistence type="predicted"/>
<comment type="caution">
    <text evidence="2">The sequence shown here is derived from an EMBL/GenBank/DDBJ whole genome shotgun (WGS) entry which is preliminary data.</text>
</comment>
<dbReference type="Proteomes" id="UP000297951">
    <property type="component" value="Unassembled WGS sequence"/>
</dbReference>